<sequence>MNCKFFFGGTCSTTSTAFASSRDSGLNTSFDSYSSSSTSSTKLKDEVKIDHCFDLSLIRKINATYASQENESEEENESLHMSSIRYGIKLQTALSLTSFDQEDTDSNHCKSLPSNNYSTNTYRNEVDSDFEDDDEQQVVEEEVDEAIHLLDEVIEDFEEDESSLYIDLRRSEQYGSKESLYSC</sequence>
<dbReference type="EMBL" id="HG994583">
    <property type="protein sequence ID" value="CAF2930978.1"/>
    <property type="molecule type" value="Genomic_DNA"/>
</dbReference>
<organism evidence="1 2">
    <name type="scientific">Lepeophtheirus salmonis</name>
    <name type="common">Salmon louse</name>
    <name type="synonym">Caligus salmonis</name>
    <dbReference type="NCBI Taxonomy" id="72036"/>
    <lineage>
        <taxon>Eukaryota</taxon>
        <taxon>Metazoa</taxon>
        <taxon>Ecdysozoa</taxon>
        <taxon>Arthropoda</taxon>
        <taxon>Crustacea</taxon>
        <taxon>Multicrustacea</taxon>
        <taxon>Hexanauplia</taxon>
        <taxon>Copepoda</taxon>
        <taxon>Siphonostomatoida</taxon>
        <taxon>Caligidae</taxon>
        <taxon>Lepeophtheirus</taxon>
    </lineage>
</organism>
<proteinExistence type="predicted"/>
<protein>
    <submittedName>
        <fullName evidence="1">(salmon louse) hypothetical protein</fullName>
    </submittedName>
</protein>
<name>A0A7R8CZ80_LEPSM</name>
<evidence type="ECO:0000313" key="1">
    <source>
        <dbReference type="EMBL" id="CAF2930978.1"/>
    </source>
</evidence>
<reference evidence="1" key="1">
    <citation type="submission" date="2021-02" db="EMBL/GenBank/DDBJ databases">
        <authorList>
            <person name="Bekaert M."/>
        </authorList>
    </citation>
    <scope>NUCLEOTIDE SEQUENCE</scope>
    <source>
        <strain evidence="1">IoA-00</strain>
    </source>
</reference>
<gene>
    <name evidence="1" type="ORF">LSAA_9138</name>
</gene>
<keyword evidence="2" id="KW-1185">Reference proteome</keyword>
<evidence type="ECO:0000313" key="2">
    <source>
        <dbReference type="Proteomes" id="UP000675881"/>
    </source>
</evidence>
<dbReference type="AlphaFoldDB" id="A0A7R8CZ80"/>
<dbReference type="Proteomes" id="UP000675881">
    <property type="component" value="Chromosome 4"/>
</dbReference>
<accession>A0A7R8CZ80</accession>